<dbReference type="InterPro" id="IPR001789">
    <property type="entry name" value="Sig_transdc_resp-reg_receiver"/>
</dbReference>
<dbReference type="SMART" id="SM00448">
    <property type="entry name" value="REC"/>
    <property type="match status" value="1"/>
</dbReference>
<dbReference type="RefSeq" id="WP_046229878.1">
    <property type="nucleotide sequence ID" value="NZ_FONN01000002.1"/>
</dbReference>
<accession>A0A1I1ZSZ3</accession>
<evidence type="ECO:0000256" key="3">
    <source>
        <dbReference type="ARBA" id="ARBA00022553"/>
    </source>
</evidence>
<dbReference type="Gene3D" id="1.10.10.60">
    <property type="entry name" value="Homeodomain-like"/>
    <property type="match status" value="2"/>
</dbReference>
<dbReference type="InterPro" id="IPR051552">
    <property type="entry name" value="HptR"/>
</dbReference>
<dbReference type="Pfam" id="PF00072">
    <property type="entry name" value="Response_reg"/>
    <property type="match status" value="1"/>
</dbReference>
<evidence type="ECO:0000256" key="8">
    <source>
        <dbReference type="PROSITE-ProRule" id="PRU00169"/>
    </source>
</evidence>
<evidence type="ECO:0000256" key="5">
    <source>
        <dbReference type="ARBA" id="ARBA00023015"/>
    </source>
</evidence>
<reference evidence="12" key="1">
    <citation type="submission" date="2016-10" db="EMBL/GenBank/DDBJ databases">
        <authorList>
            <person name="Varghese N."/>
            <person name="Submissions S."/>
        </authorList>
    </citation>
    <scope>NUCLEOTIDE SEQUENCE [LARGE SCALE GENOMIC DNA]</scope>
    <source>
        <strain evidence="12">CGMCC 1.10223</strain>
    </source>
</reference>
<dbReference type="GO" id="GO:0005737">
    <property type="term" value="C:cytoplasm"/>
    <property type="evidence" value="ECO:0007669"/>
    <property type="project" value="UniProtKB-SubCell"/>
</dbReference>
<dbReference type="EMBL" id="FONN01000002">
    <property type="protein sequence ID" value="SFE34874.1"/>
    <property type="molecule type" value="Genomic_DNA"/>
</dbReference>
<keyword evidence="7" id="KW-0804">Transcription</keyword>
<dbReference type="Pfam" id="PF12833">
    <property type="entry name" value="HTH_18"/>
    <property type="match status" value="1"/>
</dbReference>
<dbReference type="Gene3D" id="3.40.50.2300">
    <property type="match status" value="1"/>
</dbReference>
<keyword evidence="5" id="KW-0805">Transcription regulation</keyword>
<dbReference type="PRINTS" id="PR00032">
    <property type="entry name" value="HTHARAC"/>
</dbReference>
<evidence type="ECO:0000256" key="6">
    <source>
        <dbReference type="ARBA" id="ARBA00023125"/>
    </source>
</evidence>
<evidence type="ECO:0000256" key="2">
    <source>
        <dbReference type="ARBA" id="ARBA00022490"/>
    </source>
</evidence>
<feature type="modified residue" description="4-aspartylphosphate" evidence="8">
    <location>
        <position position="55"/>
    </location>
</feature>
<dbReference type="InterPro" id="IPR018060">
    <property type="entry name" value="HTH_AraC"/>
</dbReference>
<keyword evidence="4" id="KW-0902">Two-component regulatory system</keyword>
<dbReference type="Proteomes" id="UP000183410">
    <property type="component" value="Unassembled WGS sequence"/>
</dbReference>
<dbReference type="PANTHER" id="PTHR42713">
    <property type="entry name" value="HISTIDINE KINASE-RELATED"/>
    <property type="match status" value="1"/>
</dbReference>
<dbReference type="GO" id="GO:0043565">
    <property type="term" value="F:sequence-specific DNA binding"/>
    <property type="evidence" value="ECO:0007669"/>
    <property type="project" value="InterPro"/>
</dbReference>
<dbReference type="GO" id="GO:0003700">
    <property type="term" value="F:DNA-binding transcription factor activity"/>
    <property type="evidence" value="ECO:0007669"/>
    <property type="project" value="InterPro"/>
</dbReference>
<dbReference type="PROSITE" id="PS50110">
    <property type="entry name" value="RESPONSE_REGULATORY"/>
    <property type="match status" value="1"/>
</dbReference>
<keyword evidence="3 8" id="KW-0597">Phosphoprotein</keyword>
<feature type="domain" description="Response regulatory" evidence="10">
    <location>
        <begin position="3"/>
        <end position="120"/>
    </location>
</feature>
<evidence type="ECO:0000259" key="10">
    <source>
        <dbReference type="PROSITE" id="PS50110"/>
    </source>
</evidence>
<evidence type="ECO:0000256" key="7">
    <source>
        <dbReference type="ARBA" id="ARBA00023163"/>
    </source>
</evidence>
<proteinExistence type="predicted"/>
<evidence type="ECO:0000313" key="12">
    <source>
        <dbReference type="Proteomes" id="UP000183410"/>
    </source>
</evidence>
<evidence type="ECO:0000256" key="1">
    <source>
        <dbReference type="ARBA" id="ARBA00004496"/>
    </source>
</evidence>
<keyword evidence="12" id="KW-1185">Reference proteome</keyword>
<evidence type="ECO:0000256" key="4">
    <source>
        <dbReference type="ARBA" id="ARBA00023012"/>
    </source>
</evidence>
<dbReference type="SUPFAM" id="SSF46689">
    <property type="entry name" value="Homeodomain-like"/>
    <property type="match status" value="1"/>
</dbReference>
<dbReference type="PROSITE" id="PS00041">
    <property type="entry name" value="HTH_ARAC_FAMILY_1"/>
    <property type="match status" value="1"/>
</dbReference>
<protein>
    <submittedName>
        <fullName evidence="11">Two-component system, response regulator YesN</fullName>
    </submittedName>
</protein>
<dbReference type="OrthoDB" id="1769137at2"/>
<evidence type="ECO:0000313" key="11">
    <source>
        <dbReference type="EMBL" id="SFE34874.1"/>
    </source>
</evidence>
<dbReference type="PANTHER" id="PTHR42713:SF3">
    <property type="entry name" value="TRANSCRIPTIONAL REGULATORY PROTEIN HPTR"/>
    <property type="match status" value="1"/>
</dbReference>
<evidence type="ECO:0000259" key="9">
    <source>
        <dbReference type="PROSITE" id="PS01124"/>
    </source>
</evidence>
<dbReference type="PROSITE" id="PS01124">
    <property type="entry name" value="HTH_ARAC_FAMILY_2"/>
    <property type="match status" value="1"/>
</dbReference>
<comment type="subcellular location">
    <subcellularLocation>
        <location evidence="1">Cytoplasm</location>
    </subcellularLocation>
</comment>
<gene>
    <name evidence="11" type="ORF">SAMN04487969_10270</name>
</gene>
<feature type="domain" description="HTH araC/xylS-type" evidence="9">
    <location>
        <begin position="367"/>
        <end position="465"/>
    </location>
</feature>
<keyword evidence="6" id="KW-0238">DNA-binding</keyword>
<name>A0A1I1ZSZ3_9BACL</name>
<dbReference type="CDD" id="cd17536">
    <property type="entry name" value="REC_YesN-like"/>
    <property type="match status" value="1"/>
</dbReference>
<dbReference type="SMART" id="SM00342">
    <property type="entry name" value="HTH_ARAC"/>
    <property type="match status" value="1"/>
</dbReference>
<keyword evidence="2" id="KW-0963">Cytoplasm</keyword>
<dbReference type="GO" id="GO:0000160">
    <property type="term" value="P:phosphorelay signal transduction system"/>
    <property type="evidence" value="ECO:0007669"/>
    <property type="project" value="UniProtKB-KW"/>
</dbReference>
<sequence>MIKAIVVDDERLVRKGFISLFDWSMFGISIVGEAADGKAALELLEHTEVDLVFTDITMPQLSGFELIEQIKQRFPAIRSVVLTCHHEFDYVQEALRLGAIDYIVKTLLEPDKADEVMHRIAQRFRWESSFRAGAEPSGTSERLKADAALVCYLLEEGAGKDELCRLPALKNFTLLELNGLWLIPLLHLTPDPEWKREMVQLLKGRFHYAIVTGLQEKELADVKRLLEECFASVMFYKVSGQHDMVQMSFAELQQFTAPADQEGQLLLLDADMADLRWALYPAAWETFISRLEQLRASEEQLMQFGQSLCQSWAALLMHPNEAETLRVELRRSRSWQDFKSWLRRFSDYAQRRMLELSLSKEVFQCMLRATVHIRREAAGKLNQVDVADYVKMSRSYFSGCFARFAGMPFGVMLRGIRMERAKELLLTTEMPVYEIACAVGFEDDKYFSKLFRELVGSLPSEFRAERVRTGGYLN</sequence>
<dbReference type="InterPro" id="IPR009057">
    <property type="entry name" value="Homeodomain-like_sf"/>
</dbReference>
<dbReference type="InterPro" id="IPR020449">
    <property type="entry name" value="Tscrpt_reg_AraC-type_HTH"/>
</dbReference>
<dbReference type="AlphaFoldDB" id="A0A1I1ZSZ3"/>
<dbReference type="InterPro" id="IPR018062">
    <property type="entry name" value="HTH_AraC-typ_CS"/>
</dbReference>
<dbReference type="SUPFAM" id="SSF52172">
    <property type="entry name" value="CheY-like"/>
    <property type="match status" value="1"/>
</dbReference>
<dbReference type="InterPro" id="IPR011006">
    <property type="entry name" value="CheY-like_superfamily"/>
</dbReference>
<organism evidence="11 12">
    <name type="scientific">Paenibacillus algorifonticola</name>
    <dbReference type="NCBI Taxonomy" id="684063"/>
    <lineage>
        <taxon>Bacteria</taxon>
        <taxon>Bacillati</taxon>
        <taxon>Bacillota</taxon>
        <taxon>Bacilli</taxon>
        <taxon>Bacillales</taxon>
        <taxon>Paenibacillaceae</taxon>
        <taxon>Paenibacillus</taxon>
    </lineage>
</organism>